<evidence type="ECO:0000313" key="6">
    <source>
        <dbReference type="EMBL" id="DAZ99614.1"/>
    </source>
</evidence>
<dbReference type="Pfam" id="PF00076">
    <property type="entry name" value="RRM_1"/>
    <property type="match status" value="1"/>
</dbReference>
<protein>
    <recommendedName>
        <fullName evidence="5">RRM domain-containing protein</fullName>
    </recommendedName>
</protein>
<feature type="domain" description="RRM" evidence="5">
    <location>
        <begin position="109"/>
        <end position="187"/>
    </location>
</feature>
<reference evidence="6" key="1">
    <citation type="submission" date="2022-11" db="EMBL/GenBank/DDBJ databases">
        <authorList>
            <person name="Morgan W.R."/>
            <person name="Tartar A."/>
        </authorList>
    </citation>
    <scope>NUCLEOTIDE SEQUENCE</scope>
    <source>
        <strain evidence="6">ARSEF 373</strain>
    </source>
</reference>
<dbReference type="Gene3D" id="3.30.70.330">
    <property type="match status" value="1"/>
</dbReference>
<evidence type="ECO:0000256" key="3">
    <source>
        <dbReference type="ARBA" id="ARBA00023242"/>
    </source>
</evidence>
<keyword evidence="3" id="KW-0539">Nucleus</keyword>
<dbReference type="SMART" id="SM00360">
    <property type="entry name" value="RRM"/>
    <property type="match status" value="1"/>
</dbReference>
<dbReference type="InterPro" id="IPR000504">
    <property type="entry name" value="RRM_dom"/>
</dbReference>
<dbReference type="InterPro" id="IPR035979">
    <property type="entry name" value="RBD_domain_sf"/>
</dbReference>
<evidence type="ECO:0000259" key="5">
    <source>
        <dbReference type="PROSITE" id="PS50102"/>
    </source>
</evidence>
<dbReference type="SUPFAM" id="SSF81383">
    <property type="entry name" value="F-box domain"/>
    <property type="match status" value="1"/>
</dbReference>
<comment type="subcellular location">
    <subcellularLocation>
        <location evidence="1">Nucleus</location>
        <location evidence="1">Nucleolus</location>
    </subcellularLocation>
</comment>
<dbReference type="EMBL" id="DAKRPA010000080">
    <property type="protein sequence ID" value="DAZ99614.1"/>
    <property type="molecule type" value="Genomic_DNA"/>
</dbReference>
<evidence type="ECO:0000313" key="7">
    <source>
        <dbReference type="Proteomes" id="UP001146120"/>
    </source>
</evidence>
<comment type="caution">
    <text evidence="6">The sequence shown here is derived from an EMBL/GenBank/DDBJ whole genome shotgun (WGS) entry which is preliminary data.</text>
</comment>
<evidence type="ECO:0000256" key="2">
    <source>
        <dbReference type="ARBA" id="ARBA00022884"/>
    </source>
</evidence>
<sequence length="395" mass="44836">MLDLQQLRAERRRCDGTFTAAIASATTSSTMSKKVAAQLDKLKGAEWDSDSETEEQTPAFTGKEDFVSLEQKKPAAKAAAGAKKGAGAKDGVAAATAGAAQPAKREKSNVIYLGRIPHGFYEDQMRGFFKQFGHVTRLRLSRNKTSGKSKHYAFLEFEEPEVAEIVANSMNGYRLFDHTLSCHLIPADAIHDRLFVGANKKFKTVPWAAIARNQHNATRTYEQTVARNKRLVKKEQQKRKALEALGIDYDFPGYAAQVPKKKQHITFTAPLSAELLRKKSKNMHKRVKLSSKRMRQHWSKIAAFLDVQSVVYFGCTCQRLYSILANDVVWQQCLDHYAQKQVNQLLSYLRPRQRLRQLVHARYLVDPTNVLQARLEAAQRKRNEDAVYEYTLFEL</sequence>
<dbReference type="CDD" id="cd12307">
    <property type="entry name" value="RRM_NIFK_like"/>
    <property type="match status" value="1"/>
</dbReference>
<gene>
    <name evidence="6" type="ORF">N0F65_001442</name>
</gene>
<organism evidence="6 7">
    <name type="scientific">Lagenidium giganteum</name>
    <dbReference type="NCBI Taxonomy" id="4803"/>
    <lineage>
        <taxon>Eukaryota</taxon>
        <taxon>Sar</taxon>
        <taxon>Stramenopiles</taxon>
        <taxon>Oomycota</taxon>
        <taxon>Peronosporomycetes</taxon>
        <taxon>Pythiales</taxon>
        <taxon>Pythiaceae</taxon>
    </lineage>
</organism>
<evidence type="ECO:0000256" key="1">
    <source>
        <dbReference type="ARBA" id="ARBA00004604"/>
    </source>
</evidence>
<keyword evidence="2 4" id="KW-0694">RNA-binding</keyword>
<dbReference type="PANTHER" id="PTHR46754">
    <property type="entry name" value="MKI67 FHA DOMAIN-INTERACTING NUCLEOLAR PHOSPHOPROTEIN"/>
    <property type="match status" value="1"/>
</dbReference>
<keyword evidence="7" id="KW-1185">Reference proteome</keyword>
<name>A0AAV2Z4H0_9STRA</name>
<dbReference type="PROSITE" id="PS50102">
    <property type="entry name" value="RRM"/>
    <property type="match status" value="1"/>
</dbReference>
<dbReference type="AlphaFoldDB" id="A0AAV2Z4H0"/>
<dbReference type="SUPFAM" id="SSF54928">
    <property type="entry name" value="RNA-binding domain, RBD"/>
    <property type="match status" value="1"/>
</dbReference>
<dbReference type="GO" id="GO:0003723">
    <property type="term" value="F:RNA binding"/>
    <property type="evidence" value="ECO:0007669"/>
    <property type="project" value="UniProtKB-UniRule"/>
</dbReference>
<dbReference type="Proteomes" id="UP001146120">
    <property type="component" value="Unassembled WGS sequence"/>
</dbReference>
<evidence type="ECO:0000256" key="4">
    <source>
        <dbReference type="PROSITE-ProRule" id="PRU00176"/>
    </source>
</evidence>
<accession>A0AAV2Z4H0</accession>
<reference evidence="6" key="2">
    <citation type="journal article" date="2023" name="Microbiol Resour">
        <title>Decontamination and Annotation of the Draft Genome Sequence of the Oomycete Lagenidium giganteum ARSEF 373.</title>
        <authorList>
            <person name="Morgan W.R."/>
            <person name="Tartar A."/>
        </authorList>
    </citation>
    <scope>NUCLEOTIDE SEQUENCE</scope>
    <source>
        <strain evidence="6">ARSEF 373</strain>
    </source>
</reference>
<dbReference type="GO" id="GO:0005730">
    <property type="term" value="C:nucleolus"/>
    <property type="evidence" value="ECO:0007669"/>
    <property type="project" value="UniProtKB-SubCell"/>
</dbReference>
<dbReference type="InterPro" id="IPR012677">
    <property type="entry name" value="Nucleotide-bd_a/b_plait_sf"/>
</dbReference>
<dbReference type="InterPro" id="IPR036047">
    <property type="entry name" value="F-box-like_dom_sf"/>
</dbReference>
<proteinExistence type="predicted"/>